<dbReference type="AlphaFoldDB" id="A0A0D2H971"/>
<dbReference type="STRING" id="1442369.A0A0D2H971"/>
<accession>A0A0D2H971</accession>
<proteinExistence type="predicted"/>
<dbReference type="Proteomes" id="UP000053617">
    <property type="component" value="Unassembled WGS sequence"/>
</dbReference>
<dbReference type="InterPro" id="IPR049556">
    <property type="entry name" value="PhiB"/>
</dbReference>
<dbReference type="HOGENOM" id="CLU_083918_1_0_1"/>
<evidence type="ECO:0008006" key="4">
    <source>
        <dbReference type="Google" id="ProtNLM"/>
    </source>
</evidence>
<keyword evidence="3" id="KW-1185">Reference proteome</keyword>
<dbReference type="OrthoDB" id="10251855at2759"/>
<dbReference type="InterPro" id="IPR036610">
    <property type="entry name" value="PEBP-like_sf"/>
</dbReference>
<name>A0A0D2H971_9EURO</name>
<protein>
    <recommendedName>
        <fullName evidence="4">Phosphatidylethanolamine-binding protein</fullName>
    </recommendedName>
</protein>
<dbReference type="InterPro" id="IPR008914">
    <property type="entry name" value="PEBP"/>
</dbReference>
<reference evidence="2 3" key="1">
    <citation type="submission" date="2015-01" db="EMBL/GenBank/DDBJ databases">
        <title>The Genome Sequence of Rhinocladiella mackenzie CBS 650.93.</title>
        <authorList>
            <consortium name="The Broad Institute Genomics Platform"/>
            <person name="Cuomo C."/>
            <person name="de Hoog S."/>
            <person name="Gorbushina A."/>
            <person name="Stielow B."/>
            <person name="Teixiera M."/>
            <person name="Abouelleil A."/>
            <person name="Chapman S.B."/>
            <person name="Priest M."/>
            <person name="Young S.K."/>
            <person name="Wortman J."/>
            <person name="Nusbaum C."/>
            <person name="Birren B."/>
        </authorList>
    </citation>
    <scope>NUCLEOTIDE SEQUENCE [LARGE SCALE GENOMIC DNA]</scope>
    <source>
        <strain evidence="2 3">CBS 650.93</strain>
    </source>
</reference>
<feature type="region of interest" description="Disordered" evidence="1">
    <location>
        <begin position="155"/>
        <end position="182"/>
    </location>
</feature>
<sequence length="182" mass="20273">MGILKYIEYGLAQLLYNQKGRDSKLFTKGDLFKDIPQNIKVQSPELGPSGSYMKTEHTQFGASKFPQLTWSTTASNVKEYMLICEDPDAPLPFDIEIDGSKPLPDGGKWLSGGFRLGKNLRGTIYSGSRPAAGHGEHRYFYQVVTLKEEVNVDKNEASRHEGRVAGGDERENCRPGGSDWEI</sequence>
<evidence type="ECO:0000313" key="2">
    <source>
        <dbReference type="EMBL" id="KIX07003.1"/>
    </source>
</evidence>
<gene>
    <name evidence="2" type="ORF">Z518_04979</name>
</gene>
<dbReference type="SUPFAM" id="SSF49777">
    <property type="entry name" value="PEBP-like"/>
    <property type="match status" value="1"/>
</dbReference>
<dbReference type="RefSeq" id="XP_013274139.1">
    <property type="nucleotide sequence ID" value="XM_013418685.1"/>
</dbReference>
<dbReference type="GeneID" id="25293050"/>
<dbReference type="Gene3D" id="3.90.280.10">
    <property type="entry name" value="PEBP-like"/>
    <property type="match status" value="1"/>
</dbReference>
<dbReference type="CDD" id="cd00457">
    <property type="entry name" value="PEBP"/>
    <property type="match status" value="1"/>
</dbReference>
<dbReference type="EMBL" id="KN847477">
    <property type="protein sequence ID" value="KIX07003.1"/>
    <property type="molecule type" value="Genomic_DNA"/>
</dbReference>
<evidence type="ECO:0000313" key="3">
    <source>
        <dbReference type="Proteomes" id="UP000053617"/>
    </source>
</evidence>
<dbReference type="Pfam" id="PF01161">
    <property type="entry name" value="PBP"/>
    <property type="match status" value="1"/>
</dbReference>
<dbReference type="VEuPathDB" id="FungiDB:Z518_04979"/>
<feature type="compositionally biased region" description="Basic and acidic residues" evidence="1">
    <location>
        <begin position="155"/>
        <end position="173"/>
    </location>
</feature>
<organism evidence="2 3">
    <name type="scientific">Rhinocladiella mackenziei CBS 650.93</name>
    <dbReference type="NCBI Taxonomy" id="1442369"/>
    <lineage>
        <taxon>Eukaryota</taxon>
        <taxon>Fungi</taxon>
        <taxon>Dikarya</taxon>
        <taxon>Ascomycota</taxon>
        <taxon>Pezizomycotina</taxon>
        <taxon>Eurotiomycetes</taxon>
        <taxon>Chaetothyriomycetidae</taxon>
        <taxon>Chaetothyriales</taxon>
        <taxon>Herpotrichiellaceae</taxon>
        <taxon>Rhinocladiella</taxon>
    </lineage>
</organism>
<evidence type="ECO:0000256" key="1">
    <source>
        <dbReference type="SAM" id="MobiDB-lite"/>
    </source>
</evidence>